<evidence type="ECO:0000256" key="6">
    <source>
        <dbReference type="ARBA" id="ARBA00023136"/>
    </source>
</evidence>
<feature type="transmembrane region" description="Helical" evidence="8">
    <location>
        <begin position="312"/>
        <end position="332"/>
    </location>
</feature>
<feature type="transmembrane region" description="Helical" evidence="8">
    <location>
        <begin position="6"/>
        <end position="26"/>
    </location>
</feature>
<dbReference type="Pfam" id="PF00361">
    <property type="entry name" value="Proton_antipo_M"/>
    <property type="match status" value="1"/>
</dbReference>
<dbReference type="EMBL" id="JABAHY010000015">
    <property type="protein sequence ID" value="NLS10820.1"/>
    <property type="molecule type" value="Genomic_DNA"/>
</dbReference>
<evidence type="ECO:0000259" key="9">
    <source>
        <dbReference type="Pfam" id="PF00361"/>
    </source>
</evidence>
<dbReference type="RefSeq" id="WP_168888307.1">
    <property type="nucleotide sequence ID" value="NZ_JABAHY010000015.1"/>
</dbReference>
<gene>
    <name evidence="10" type="ORF">HGQ17_12625</name>
</gene>
<keyword evidence="11" id="KW-1185">Reference proteome</keyword>
<evidence type="ECO:0000256" key="8">
    <source>
        <dbReference type="SAM" id="Phobius"/>
    </source>
</evidence>
<feature type="transmembrane region" description="Helical" evidence="8">
    <location>
        <begin position="344"/>
        <end position="369"/>
    </location>
</feature>
<protein>
    <submittedName>
        <fullName evidence="10">Oxidoreductase</fullName>
    </submittedName>
</protein>
<dbReference type="InterPro" id="IPR050586">
    <property type="entry name" value="CPA3_Na-H_Antiporter_D"/>
</dbReference>
<dbReference type="PANTHER" id="PTHR42703:SF1">
    <property type="entry name" value="NA(+)_H(+) ANTIPORTER SUBUNIT D1"/>
    <property type="match status" value="1"/>
</dbReference>
<evidence type="ECO:0000256" key="7">
    <source>
        <dbReference type="RuleBase" id="RU000320"/>
    </source>
</evidence>
<comment type="caution">
    <text evidence="10">The sequence shown here is derived from an EMBL/GenBank/DDBJ whole genome shotgun (WGS) entry which is preliminary data.</text>
</comment>
<accession>A0A7X8TL60</accession>
<evidence type="ECO:0000313" key="11">
    <source>
        <dbReference type="Proteomes" id="UP000523139"/>
    </source>
</evidence>
<feature type="transmembrane region" description="Helical" evidence="8">
    <location>
        <begin position="33"/>
        <end position="54"/>
    </location>
</feature>
<proteinExistence type="inferred from homology"/>
<dbReference type="AlphaFoldDB" id="A0A7X8TL60"/>
<keyword evidence="4 7" id="KW-0812">Transmembrane</keyword>
<feature type="transmembrane region" description="Helical" evidence="8">
    <location>
        <begin position="214"/>
        <end position="234"/>
    </location>
</feature>
<feature type="transmembrane region" description="Helical" evidence="8">
    <location>
        <begin position="121"/>
        <end position="138"/>
    </location>
</feature>
<organism evidence="10 11">
    <name type="scientific">Nesterenkonia sedimenti</name>
    <dbReference type="NCBI Taxonomy" id="1463632"/>
    <lineage>
        <taxon>Bacteria</taxon>
        <taxon>Bacillati</taxon>
        <taxon>Actinomycetota</taxon>
        <taxon>Actinomycetes</taxon>
        <taxon>Micrococcales</taxon>
        <taxon>Micrococcaceae</taxon>
        <taxon>Nesterenkonia</taxon>
    </lineage>
</organism>
<evidence type="ECO:0000256" key="2">
    <source>
        <dbReference type="ARBA" id="ARBA00005346"/>
    </source>
</evidence>
<dbReference type="GO" id="GO:0005886">
    <property type="term" value="C:plasma membrane"/>
    <property type="evidence" value="ECO:0007669"/>
    <property type="project" value="UniProtKB-SubCell"/>
</dbReference>
<feature type="transmembrane region" description="Helical" evidence="8">
    <location>
        <begin position="425"/>
        <end position="445"/>
    </location>
</feature>
<keyword evidence="3" id="KW-1003">Cell membrane</keyword>
<evidence type="ECO:0000313" key="10">
    <source>
        <dbReference type="EMBL" id="NLS10820.1"/>
    </source>
</evidence>
<feature type="transmembrane region" description="Helical" evidence="8">
    <location>
        <begin position="144"/>
        <end position="161"/>
    </location>
</feature>
<feature type="domain" description="NADH:quinone oxidoreductase/Mrp antiporter transmembrane" evidence="9">
    <location>
        <begin position="138"/>
        <end position="438"/>
    </location>
</feature>
<evidence type="ECO:0000256" key="4">
    <source>
        <dbReference type="ARBA" id="ARBA00022692"/>
    </source>
</evidence>
<reference evidence="10 11" key="1">
    <citation type="submission" date="2020-04" db="EMBL/GenBank/DDBJ databases">
        <title>Nesterenkonia sp. nov., isolated from marine sediment.</title>
        <authorList>
            <person name="Zhang G."/>
        </authorList>
    </citation>
    <scope>NUCLEOTIDE SEQUENCE [LARGE SCALE GENOMIC DNA]</scope>
    <source>
        <strain evidence="10 11">MY13</strain>
    </source>
</reference>
<dbReference type="Proteomes" id="UP000523139">
    <property type="component" value="Unassembled WGS sequence"/>
</dbReference>
<evidence type="ECO:0000256" key="5">
    <source>
        <dbReference type="ARBA" id="ARBA00022989"/>
    </source>
</evidence>
<feature type="transmembrane region" description="Helical" evidence="8">
    <location>
        <begin position="487"/>
        <end position="507"/>
    </location>
</feature>
<evidence type="ECO:0000256" key="1">
    <source>
        <dbReference type="ARBA" id="ARBA00004651"/>
    </source>
</evidence>
<dbReference type="InterPro" id="IPR001750">
    <property type="entry name" value="ND/Mrp_TM"/>
</dbReference>
<comment type="subcellular location">
    <subcellularLocation>
        <location evidence="1">Cell membrane</location>
        <topology evidence="1">Multi-pass membrane protein</topology>
    </subcellularLocation>
    <subcellularLocation>
        <location evidence="7">Membrane</location>
        <topology evidence="7">Multi-pass membrane protein</topology>
    </subcellularLocation>
</comment>
<dbReference type="PANTHER" id="PTHR42703">
    <property type="entry name" value="NADH DEHYDROGENASE"/>
    <property type="match status" value="1"/>
</dbReference>
<feature type="transmembrane region" description="Helical" evidence="8">
    <location>
        <begin position="79"/>
        <end position="101"/>
    </location>
</feature>
<evidence type="ECO:0000256" key="3">
    <source>
        <dbReference type="ARBA" id="ARBA00022475"/>
    </source>
</evidence>
<feature type="transmembrane region" description="Helical" evidence="8">
    <location>
        <begin position="390"/>
        <end position="413"/>
    </location>
</feature>
<comment type="similarity">
    <text evidence="2">Belongs to the CPA3 antiporters (TC 2.A.63) subunit D family.</text>
</comment>
<name>A0A7X8TL60_9MICC</name>
<feature type="transmembrane region" description="Helical" evidence="8">
    <location>
        <begin position="246"/>
        <end position="271"/>
    </location>
</feature>
<sequence length="515" mass="52836">MTELVEFSLGALVLLPLLAAAVVMLIGHTARRVLGVVTAVVTAGFTVPVVATVADGDAPELVLGGFTAPLGITLRGDGLAAVFLAGTALIAVVLTVFAALVPAATGEHLTPSGWRPGHPGFWPLWLGCWAGLNGVYVSGDLFNLYVGLELVGLTAVALVALGGRKSWDPALRYLFIAVLGSLLFLTGVGLLAAVTGTLDIAQARAVLEEVEDPTAGLLALSLMTVGLGMKIALVPMHRWLVPAHSAAPAVVSPILSGLVIKAGLVILLRVWLWAVPLVAEAIWLAWLLGALGAIAVLVGSVLALRQDRLKPLVAYSTIAQIGYWFLAFPLLVTEHDDAGAAPGAYSAIVALAVGHMVAKGGLFAAAGYLKLRFGTDEIARLRGAGAQYPALILAMGACAVGLIGLPVSLGFAGKWQLATAAVGAQQWWVVVVIAAGTLLAAGYLLRGIAPLLLQAPQESDHQLPDTGDETAPAAAGSKTRAEGAGELLILLLGVATIGTGFLGSWIYDLLGVGLW</sequence>
<feature type="transmembrane region" description="Helical" evidence="8">
    <location>
        <begin position="283"/>
        <end position="305"/>
    </location>
</feature>
<keyword evidence="5 8" id="KW-1133">Transmembrane helix</keyword>
<feature type="transmembrane region" description="Helical" evidence="8">
    <location>
        <begin position="173"/>
        <end position="194"/>
    </location>
</feature>
<keyword evidence="6 8" id="KW-0472">Membrane</keyword>